<evidence type="ECO:0000313" key="5">
    <source>
        <dbReference type="Proteomes" id="UP000323537"/>
    </source>
</evidence>
<feature type="region of interest" description="Disordered" evidence="2">
    <location>
        <begin position="51"/>
        <end position="102"/>
    </location>
</feature>
<dbReference type="Proteomes" id="UP000323537">
    <property type="component" value="Unassembled WGS sequence"/>
</dbReference>
<keyword evidence="5" id="KW-1185">Reference proteome</keyword>
<dbReference type="AlphaFoldDB" id="A0A1I2ZJ76"/>
<evidence type="ECO:0000256" key="2">
    <source>
        <dbReference type="SAM" id="MobiDB-lite"/>
    </source>
</evidence>
<keyword evidence="1" id="KW-0732">Signal</keyword>
<reference evidence="4 5" key="1">
    <citation type="submission" date="2016-10" db="EMBL/GenBank/DDBJ databases">
        <authorList>
            <person name="Varghese N."/>
            <person name="Submissions S."/>
        </authorList>
    </citation>
    <scope>NUCLEOTIDE SEQUENCE [LARGE SCALE GENOMIC DNA]</scope>
    <source>
        <strain evidence="4 5">CGMCC 1.6377</strain>
    </source>
</reference>
<sequence>MVGSVFNTRCTGSSIGMSPDTNRRANRRTFLTLAGSGGMVGLAGCVSFGGGEGSGDDGSGDGSSDDGSGDGSSGDDGSGDGSSDDGSSDGGGGPDTIALGQPASLSGQWDFLQPGVSQATDAAVAHINEAGGPLDAELEVVRRDTAVDPQEARTVTTQLIENDGVAGIVGLYSSEINPLWDFLQDFEVPIVTPWPGSTFLDTRGGDKGTPEDLSDDEWIWRTVVGDTVHTSGSAVYALENDLDTLGVINGTTEGERSYVEGFLEVYENNGGTVAERVEVELGNSSYQSALSRLFDADFDAFLVSLPQESAITALNDWSDGGYGRQPILSDPLAQQAIIDQVGSDIHGAWAGSPGQSGPSYDTFEEAYSGQDGDAEINAWTPPAWDALMVTALAIERAGEASPEAIQRNLGPVSRSGGTVVHTFAEGKEALANGEEITYEGAATPVNFTQHGNVFGSVTISTAGENGFESTSEVPAEDIREYVAEGEY</sequence>
<evidence type="ECO:0000313" key="4">
    <source>
        <dbReference type="EMBL" id="SFH37790.1"/>
    </source>
</evidence>
<gene>
    <name evidence="4" type="ORF">SAMN04488066_102156</name>
</gene>
<dbReference type="Pfam" id="PF13458">
    <property type="entry name" value="Peripla_BP_6"/>
    <property type="match status" value="1"/>
</dbReference>
<organism evidence="4 5">
    <name type="scientific">Halorubrum aquaticum</name>
    <dbReference type="NCBI Taxonomy" id="387340"/>
    <lineage>
        <taxon>Archaea</taxon>
        <taxon>Methanobacteriati</taxon>
        <taxon>Methanobacteriota</taxon>
        <taxon>Stenosarchaea group</taxon>
        <taxon>Halobacteria</taxon>
        <taxon>Halobacteriales</taxon>
        <taxon>Haloferacaceae</taxon>
        <taxon>Halorubrum</taxon>
    </lineage>
</organism>
<accession>A0A1I2ZJ76</accession>
<feature type="compositionally biased region" description="Polar residues" evidence="2">
    <location>
        <begin position="1"/>
        <end position="20"/>
    </location>
</feature>
<name>A0A1I2ZJ76_9EURY</name>
<feature type="compositionally biased region" description="Gly residues" evidence="2">
    <location>
        <begin position="69"/>
        <end position="80"/>
    </location>
</feature>
<dbReference type="InterPro" id="IPR028082">
    <property type="entry name" value="Peripla_BP_I"/>
</dbReference>
<feature type="compositionally biased region" description="Acidic residues" evidence="2">
    <location>
        <begin position="54"/>
        <end position="68"/>
    </location>
</feature>
<evidence type="ECO:0000256" key="1">
    <source>
        <dbReference type="ARBA" id="ARBA00022729"/>
    </source>
</evidence>
<dbReference type="PANTHER" id="PTHR30483">
    <property type="entry name" value="LEUCINE-SPECIFIC-BINDING PROTEIN"/>
    <property type="match status" value="1"/>
</dbReference>
<proteinExistence type="predicted"/>
<evidence type="ECO:0000259" key="3">
    <source>
        <dbReference type="Pfam" id="PF13458"/>
    </source>
</evidence>
<feature type="region of interest" description="Disordered" evidence="2">
    <location>
        <begin position="1"/>
        <end position="23"/>
    </location>
</feature>
<dbReference type="SUPFAM" id="SSF53822">
    <property type="entry name" value="Periplasmic binding protein-like I"/>
    <property type="match status" value="1"/>
</dbReference>
<feature type="domain" description="Leucine-binding protein" evidence="3">
    <location>
        <begin position="96"/>
        <end position="408"/>
    </location>
</feature>
<protein>
    <submittedName>
        <fullName evidence="4">Branched-chain amino acid transport system substrate-binding protein</fullName>
    </submittedName>
</protein>
<dbReference type="InterPro" id="IPR051010">
    <property type="entry name" value="BCAA_transport"/>
</dbReference>
<dbReference type="PANTHER" id="PTHR30483:SF6">
    <property type="entry name" value="PERIPLASMIC BINDING PROTEIN OF ABC TRANSPORTER FOR NATURAL AMINO ACIDS"/>
    <property type="match status" value="1"/>
</dbReference>
<dbReference type="EMBL" id="FOPZ01000002">
    <property type="protein sequence ID" value="SFH37790.1"/>
    <property type="molecule type" value="Genomic_DNA"/>
</dbReference>
<dbReference type="InterPro" id="IPR028081">
    <property type="entry name" value="Leu-bd"/>
</dbReference>
<dbReference type="Gene3D" id="3.40.50.2300">
    <property type="match status" value="2"/>
</dbReference>